<dbReference type="InterPro" id="IPR036812">
    <property type="entry name" value="NAD(P)_OxRdtase_dom_sf"/>
</dbReference>
<dbReference type="Proteomes" id="UP000477070">
    <property type="component" value="Unassembled WGS sequence"/>
</dbReference>
<evidence type="ECO:0000256" key="3">
    <source>
        <dbReference type="ARBA" id="ARBA00023002"/>
    </source>
</evidence>
<sequence>MKRREFLENGSKLAVFGGLASVFGNALFADSKDIKNTESNNNISQKVIKLASNDSKKIESKSDFSASVPSQKLNNGVEMPLVGLGTYDLRGKACIQAMQDALSVGYRLFDTAQMYENENEVGLGLNAGLKTLRIPRERIFVTTKLSNNMSYNECKNEIETRLKNLNLGYIDLLLLHREFESRNEMWRAMQEAHKAGKIRALGISNFSKEVFLDFIKTCEIKPTLNQLETHVFFQRNEYQKILEQHGVKLQAWSPFSKGKNDFFNNKTLESIAKKHNKSVAQVGLNYLANRGVSVIPKTSKIERMKENINIFDFKLDSKDLALIAKLDTGKSSFGWFKG</sequence>
<accession>A0A347VKD3</accession>
<dbReference type="OrthoDB" id="5328358at2"/>
<evidence type="ECO:0000313" key="8">
    <source>
        <dbReference type="Proteomes" id="UP000029714"/>
    </source>
</evidence>
<dbReference type="InterPro" id="IPR023210">
    <property type="entry name" value="NADP_OxRdtase_dom"/>
</dbReference>
<comment type="catalytic activity">
    <reaction evidence="4">
        <text>hydroxyacetone + NADP(+) = methylglyoxal + NADPH + H(+)</text>
        <dbReference type="Rhea" id="RHEA:27986"/>
        <dbReference type="ChEBI" id="CHEBI:15378"/>
        <dbReference type="ChEBI" id="CHEBI:17158"/>
        <dbReference type="ChEBI" id="CHEBI:27957"/>
        <dbReference type="ChEBI" id="CHEBI:57783"/>
        <dbReference type="ChEBI" id="CHEBI:58349"/>
    </reaction>
</comment>
<evidence type="ECO:0000313" key="7">
    <source>
        <dbReference type="EMBL" id="TLD95251.1"/>
    </source>
</evidence>
<protein>
    <submittedName>
        <fullName evidence="7">Aldo/keto reductase</fullName>
    </submittedName>
</protein>
<keyword evidence="2" id="KW-0521">NADP</keyword>
<gene>
    <name evidence="6" type="ORF">DCO61_09850</name>
    <name evidence="7" type="ORF">LS64_002505</name>
</gene>
<dbReference type="Proteomes" id="UP000029714">
    <property type="component" value="Unassembled WGS sequence"/>
</dbReference>
<proteinExistence type="inferred from homology"/>
<dbReference type="Gene3D" id="3.20.20.100">
    <property type="entry name" value="NADP-dependent oxidoreductase domain"/>
    <property type="match status" value="1"/>
</dbReference>
<organism evidence="7 8">
    <name type="scientific">Helicobacter saguini</name>
    <dbReference type="NCBI Taxonomy" id="1548018"/>
    <lineage>
        <taxon>Bacteria</taxon>
        <taxon>Pseudomonadati</taxon>
        <taxon>Campylobacterota</taxon>
        <taxon>Epsilonproteobacteria</taxon>
        <taxon>Campylobacterales</taxon>
        <taxon>Helicobacteraceae</taxon>
        <taxon>Helicobacter</taxon>
    </lineage>
</organism>
<comment type="similarity">
    <text evidence="1">Belongs to the aldo/keto reductase family.</text>
</comment>
<dbReference type="EMBL" id="JRMP02000003">
    <property type="protein sequence ID" value="TLD95251.1"/>
    <property type="molecule type" value="Genomic_DNA"/>
</dbReference>
<dbReference type="InterPro" id="IPR020471">
    <property type="entry name" value="AKR"/>
</dbReference>
<evidence type="ECO:0000256" key="2">
    <source>
        <dbReference type="ARBA" id="ARBA00022857"/>
    </source>
</evidence>
<dbReference type="AlphaFoldDB" id="A0A347VKD3"/>
<dbReference type="EMBL" id="QBIU01000002">
    <property type="protein sequence ID" value="MWV70296.1"/>
    <property type="molecule type" value="Genomic_DNA"/>
</dbReference>
<evidence type="ECO:0000313" key="6">
    <source>
        <dbReference type="EMBL" id="MWV70296.1"/>
    </source>
</evidence>
<dbReference type="PANTHER" id="PTHR43827">
    <property type="entry name" value="2,5-DIKETO-D-GLUCONIC ACID REDUCTASE"/>
    <property type="match status" value="1"/>
</dbReference>
<reference evidence="7 8" key="1">
    <citation type="journal article" date="2014" name="Genome Announc.">
        <title>Draft genome sequences of eight enterohepatic helicobacter species isolated from both laboratory and wild rodents.</title>
        <authorList>
            <person name="Sheh A."/>
            <person name="Shen Z."/>
            <person name="Fox J.G."/>
        </authorList>
    </citation>
    <scope>NUCLEOTIDE SEQUENCE [LARGE SCALE GENOMIC DNA]</scope>
    <source>
        <strain evidence="7 8">MIT 97-6194</strain>
    </source>
</reference>
<dbReference type="GO" id="GO:0016616">
    <property type="term" value="F:oxidoreductase activity, acting on the CH-OH group of donors, NAD or NADP as acceptor"/>
    <property type="evidence" value="ECO:0007669"/>
    <property type="project" value="UniProtKB-ARBA"/>
</dbReference>
<dbReference type="PANTHER" id="PTHR43827:SF3">
    <property type="entry name" value="NADP-DEPENDENT OXIDOREDUCTASE DOMAIN-CONTAINING PROTEIN"/>
    <property type="match status" value="1"/>
</dbReference>
<dbReference type="InterPro" id="IPR018170">
    <property type="entry name" value="Aldo/ket_reductase_CS"/>
</dbReference>
<dbReference type="STRING" id="1548018.LS64_11670"/>
<keyword evidence="8" id="KW-1185">Reference proteome</keyword>
<evidence type="ECO:0000259" key="5">
    <source>
        <dbReference type="Pfam" id="PF00248"/>
    </source>
</evidence>
<dbReference type="FunFam" id="3.20.20.100:FF:000002">
    <property type="entry name" value="2,5-diketo-D-gluconic acid reductase A"/>
    <property type="match status" value="1"/>
</dbReference>
<evidence type="ECO:0000313" key="9">
    <source>
        <dbReference type="Proteomes" id="UP000477070"/>
    </source>
</evidence>
<dbReference type="PROSITE" id="PS00798">
    <property type="entry name" value="ALDOKETO_REDUCTASE_1"/>
    <property type="match status" value="1"/>
</dbReference>
<dbReference type="RefSeq" id="WP_052062641.1">
    <property type="nucleotide sequence ID" value="NZ_JRMP02000003.1"/>
</dbReference>
<evidence type="ECO:0000256" key="4">
    <source>
        <dbReference type="ARBA" id="ARBA00049445"/>
    </source>
</evidence>
<dbReference type="Pfam" id="PF00248">
    <property type="entry name" value="Aldo_ket_red"/>
    <property type="match status" value="1"/>
</dbReference>
<dbReference type="SUPFAM" id="SSF51430">
    <property type="entry name" value="NAD(P)-linked oxidoreductase"/>
    <property type="match status" value="1"/>
</dbReference>
<reference evidence="7" key="3">
    <citation type="submission" date="2018-04" db="EMBL/GenBank/DDBJ databases">
        <authorList>
            <person name="Sheh A."/>
            <person name="Shen Z."/>
            <person name="Mannion A.J."/>
            <person name="Fox J.G."/>
        </authorList>
    </citation>
    <scope>NUCLEOTIDE SEQUENCE</scope>
    <source>
        <strain evidence="7">MIT 97-6194</strain>
    </source>
</reference>
<dbReference type="PROSITE" id="PS00063">
    <property type="entry name" value="ALDOKETO_REDUCTASE_3"/>
    <property type="match status" value="1"/>
</dbReference>
<feature type="domain" description="NADP-dependent oxidoreductase" evidence="5">
    <location>
        <begin position="93"/>
        <end position="327"/>
    </location>
</feature>
<evidence type="ECO:0000256" key="1">
    <source>
        <dbReference type="ARBA" id="ARBA00007905"/>
    </source>
</evidence>
<name>A0A347VKD3_9HELI</name>
<reference evidence="7 8" key="2">
    <citation type="journal article" date="2016" name="Infect. Immun.">
        <title>Helicobacter saguini, a Novel Helicobacter Isolated from Cotton-Top Tamarins with Ulcerative Colitis, Has Proinflammatory Properties and Induces Typhlocolitis and Dysplasia in Gnotobiotic IL-10-/- Mice.</title>
        <authorList>
            <person name="Shen Z."/>
            <person name="Mannion A."/>
            <person name="Whary M.T."/>
            <person name="Muthupalani S."/>
            <person name="Sheh A."/>
            <person name="Feng Y."/>
            <person name="Gong G."/>
            <person name="Vandamme P."/>
            <person name="Holcombe H.R."/>
            <person name="Paster B.J."/>
            <person name="Fox J.G."/>
        </authorList>
    </citation>
    <scope>NUCLEOTIDE SEQUENCE [LARGE SCALE GENOMIC DNA]</scope>
    <source>
        <strain evidence="7 8">MIT 97-6194</strain>
    </source>
</reference>
<comment type="caution">
    <text evidence="7">The sequence shown here is derived from an EMBL/GenBank/DDBJ whole genome shotgun (WGS) entry which is preliminary data.</text>
</comment>
<dbReference type="PROSITE" id="PS00062">
    <property type="entry name" value="ALDOKETO_REDUCTASE_2"/>
    <property type="match status" value="1"/>
</dbReference>
<dbReference type="PRINTS" id="PR00069">
    <property type="entry name" value="ALDKETRDTASE"/>
</dbReference>
<keyword evidence="3" id="KW-0560">Oxidoreductase</keyword>
<reference evidence="6 9" key="4">
    <citation type="submission" date="2019-12" db="EMBL/GenBank/DDBJ databases">
        <title>Multi-Generational Helicobacter saguini Isolates.</title>
        <authorList>
            <person name="Mannion A."/>
            <person name="Shen Z."/>
            <person name="Fox J.G."/>
        </authorList>
    </citation>
    <scope>NUCLEOTIDE SEQUENCE [LARGE SCALE GENOMIC DNA]</scope>
    <source>
        <strain evidence="6">16-048</strain>
        <strain evidence="9">16-048 (F4)</strain>
    </source>
</reference>